<dbReference type="AlphaFoldDB" id="A0A1H0KKQ9"/>
<feature type="compositionally biased region" description="Basic and acidic residues" evidence="1">
    <location>
        <begin position="252"/>
        <end position="272"/>
    </location>
</feature>
<sequence length="272" mass="29095">MTKCKPKAKVPEPKREPNAQERVAIERAKIYCRGRTQPLTYEVKKIEGGDITIDVPHNDWGGYEVVHRATFGTVSSEFANRMGGQVGEVMRNPGEKMPGQEQINAGIAAVAGIAPENEAETMLAVQMLGTHSLAMDMLSKAKCATTPEHLERFGTLATKMLRTYTTQLEALAKIRRGGAQKVTVEHVHVYSSGQAIVGNVTGGPGGTGGGRLENAGQPHAPALTGPAALALQADPSMLRQDAGRDPVYVTGREGEEAMPDARRGQWDRGSEG</sequence>
<feature type="compositionally biased region" description="Basic and acidic residues" evidence="1">
    <location>
        <begin position="9"/>
        <end position="20"/>
    </location>
</feature>
<evidence type="ECO:0000313" key="3">
    <source>
        <dbReference type="Proteomes" id="UP000198704"/>
    </source>
</evidence>
<feature type="region of interest" description="Disordered" evidence="1">
    <location>
        <begin position="1"/>
        <end position="20"/>
    </location>
</feature>
<reference evidence="3" key="1">
    <citation type="submission" date="2016-10" db="EMBL/GenBank/DDBJ databases">
        <authorList>
            <person name="Varghese N."/>
            <person name="Submissions S."/>
        </authorList>
    </citation>
    <scope>NUCLEOTIDE SEQUENCE [LARGE SCALE GENOMIC DNA]</scope>
    <source>
        <strain evidence="3">BL47</strain>
    </source>
</reference>
<organism evidence="2 3">
    <name type="scientific">Methylobacterium phyllostachyos</name>
    <dbReference type="NCBI Taxonomy" id="582672"/>
    <lineage>
        <taxon>Bacteria</taxon>
        <taxon>Pseudomonadati</taxon>
        <taxon>Pseudomonadota</taxon>
        <taxon>Alphaproteobacteria</taxon>
        <taxon>Hyphomicrobiales</taxon>
        <taxon>Methylobacteriaceae</taxon>
        <taxon>Methylobacterium</taxon>
    </lineage>
</organism>
<name>A0A1H0KKQ9_9HYPH</name>
<feature type="region of interest" description="Disordered" evidence="1">
    <location>
        <begin position="237"/>
        <end position="272"/>
    </location>
</feature>
<proteinExistence type="predicted"/>
<evidence type="ECO:0000313" key="2">
    <source>
        <dbReference type="EMBL" id="SDO56538.1"/>
    </source>
</evidence>
<dbReference type="RefSeq" id="WP_167627806.1">
    <property type="nucleotide sequence ID" value="NZ_FNHS01000027.1"/>
</dbReference>
<evidence type="ECO:0000256" key="1">
    <source>
        <dbReference type="SAM" id="MobiDB-lite"/>
    </source>
</evidence>
<dbReference type="Proteomes" id="UP000198704">
    <property type="component" value="Unassembled WGS sequence"/>
</dbReference>
<gene>
    <name evidence="2" type="ORF">SAMN05216360_12754</name>
</gene>
<dbReference type="EMBL" id="FNHS01000027">
    <property type="protein sequence ID" value="SDO56538.1"/>
    <property type="molecule type" value="Genomic_DNA"/>
</dbReference>
<protein>
    <submittedName>
        <fullName evidence="2">Uncharacterized protein</fullName>
    </submittedName>
</protein>
<dbReference type="STRING" id="582672.SAMN05216360_12754"/>
<accession>A0A1H0KKQ9</accession>
<keyword evidence="3" id="KW-1185">Reference proteome</keyword>